<dbReference type="InterPro" id="IPR008920">
    <property type="entry name" value="TF_FadR/GntR_C"/>
</dbReference>
<protein>
    <submittedName>
        <fullName evidence="5">DNA-binding GntR family transcriptional regulator</fullName>
    </submittedName>
</protein>
<dbReference type="InterPro" id="IPR011711">
    <property type="entry name" value="GntR_C"/>
</dbReference>
<evidence type="ECO:0000313" key="6">
    <source>
        <dbReference type="Proteomes" id="UP001234880"/>
    </source>
</evidence>
<dbReference type="InterPro" id="IPR000524">
    <property type="entry name" value="Tscrpt_reg_HTH_GntR"/>
</dbReference>
<dbReference type="Gene3D" id="1.10.10.10">
    <property type="entry name" value="Winged helix-like DNA-binding domain superfamily/Winged helix DNA-binding domain"/>
    <property type="match status" value="1"/>
</dbReference>
<evidence type="ECO:0000256" key="2">
    <source>
        <dbReference type="ARBA" id="ARBA00023125"/>
    </source>
</evidence>
<feature type="domain" description="HTH gntR-type" evidence="4">
    <location>
        <begin position="21"/>
        <end position="88"/>
    </location>
</feature>
<evidence type="ECO:0000259" key="4">
    <source>
        <dbReference type="PROSITE" id="PS50949"/>
    </source>
</evidence>
<dbReference type="PANTHER" id="PTHR43537:SF24">
    <property type="entry name" value="GLUCONATE OPERON TRANSCRIPTIONAL REPRESSOR"/>
    <property type="match status" value="1"/>
</dbReference>
<dbReference type="Proteomes" id="UP001234880">
    <property type="component" value="Unassembled WGS sequence"/>
</dbReference>
<dbReference type="CDD" id="cd07377">
    <property type="entry name" value="WHTH_GntR"/>
    <property type="match status" value="1"/>
</dbReference>
<dbReference type="Pfam" id="PF00392">
    <property type="entry name" value="GntR"/>
    <property type="match status" value="1"/>
</dbReference>
<dbReference type="PROSITE" id="PS50949">
    <property type="entry name" value="HTH_GNTR"/>
    <property type="match status" value="1"/>
</dbReference>
<dbReference type="SMART" id="SM00345">
    <property type="entry name" value="HTH_GNTR"/>
    <property type="match status" value="1"/>
</dbReference>
<name>A0ABT9L6I3_9ACTN</name>
<evidence type="ECO:0000256" key="1">
    <source>
        <dbReference type="ARBA" id="ARBA00023015"/>
    </source>
</evidence>
<gene>
    <name evidence="5" type="ORF">JOF35_008653</name>
</gene>
<dbReference type="RefSeq" id="WP_051886279.1">
    <property type="nucleotide sequence ID" value="NZ_JAURUE010000002.1"/>
</dbReference>
<dbReference type="PRINTS" id="PR00033">
    <property type="entry name" value="HTHASNC"/>
</dbReference>
<accession>A0ABT9L6I3</accession>
<dbReference type="PANTHER" id="PTHR43537">
    <property type="entry name" value="TRANSCRIPTIONAL REGULATOR, GNTR FAMILY"/>
    <property type="match status" value="1"/>
</dbReference>
<keyword evidence="2 5" id="KW-0238">DNA-binding</keyword>
<dbReference type="Gene3D" id="1.20.120.530">
    <property type="entry name" value="GntR ligand-binding domain-like"/>
    <property type="match status" value="1"/>
</dbReference>
<keyword evidence="1" id="KW-0805">Transcription regulation</keyword>
<dbReference type="Pfam" id="PF07729">
    <property type="entry name" value="FCD"/>
    <property type="match status" value="1"/>
</dbReference>
<reference evidence="5 6" key="1">
    <citation type="submission" date="2023-07" db="EMBL/GenBank/DDBJ databases">
        <title>Sequencing the genomes of 1000 actinobacteria strains.</title>
        <authorList>
            <person name="Klenk H.-P."/>
        </authorList>
    </citation>
    <scope>NUCLEOTIDE SEQUENCE [LARGE SCALE GENOMIC DNA]</scope>
    <source>
        <strain evidence="5 6">DSM 41600</strain>
    </source>
</reference>
<sequence length="230" mass="25033">MGSLGNSSASSQVSLGNVRQRTAHETVVEALRHAILSGELPGGTRLVQSELAGRLGLSITPVREAIRQLATEGLIQLDSYRGAVVLTPAEEEMREVYDLLLTLTPMAARRAAERITEVELEQARSLAREMARTEDVAGWVLLHRRFHLVLYGAARSPRLLSIVTSLSDAAAPQIALSLREDASSRPWIDAGHAHLVDSFASRDPERAVEAMLDHLQYHRRSALGGSTEGC</sequence>
<evidence type="ECO:0000256" key="3">
    <source>
        <dbReference type="ARBA" id="ARBA00023163"/>
    </source>
</evidence>
<organism evidence="5 6">
    <name type="scientific">Streptomyces demainii</name>
    <dbReference type="NCBI Taxonomy" id="588122"/>
    <lineage>
        <taxon>Bacteria</taxon>
        <taxon>Bacillati</taxon>
        <taxon>Actinomycetota</taxon>
        <taxon>Actinomycetes</taxon>
        <taxon>Kitasatosporales</taxon>
        <taxon>Streptomycetaceae</taxon>
        <taxon>Streptomyces</taxon>
    </lineage>
</organism>
<dbReference type="SUPFAM" id="SSF46785">
    <property type="entry name" value="Winged helix' DNA-binding domain"/>
    <property type="match status" value="1"/>
</dbReference>
<keyword evidence="6" id="KW-1185">Reference proteome</keyword>
<dbReference type="InterPro" id="IPR036388">
    <property type="entry name" value="WH-like_DNA-bd_sf"/>
</dbReference>
<evidence type="ECO:0000313" key="5">
    <source>
        <dbReference type="EMBL" id="MDP9616315.1"/>
    </source>
</evidence>
<dbReference type="InterPro" id="IPR000485">
    <property type="entry name" value="AsnC-type_HTH_dom"/>
</dbReference>
<dbReference type="SMART" id="SM00895">
    <property type="entry name" value="FCD"/>
    <property type="match status" value="1"/>
</dbReference>
<comment type="caution">
    <text evidence="5">The sequence shown here is derived from an EMBL/GenBank/DDBJ whole genome shotgun (WGS) entry which is preliminary data.</text>
</comment>
<dbReference type="SUPFAM" id="SSF48008">
    <property type="entry name" value="GntR ligand-binding domain-like"/>
    <property type="match status" value="1"/>
</dbReference>
<dbReference type="EMBL" id="JAURUE010000002">
    <property type="protein sequence ID" value="MDP9616315.1"/>
    <property type="molecule type" value="Genomic_DNA"/>
</dbReference>
<keyword evidence="3" id="KW-0804">Transcription</keyword>
<dbReference type="InterPro" id="IPR036390">
    <property type="entry name" value="WH_DNA-bd_sf"/>
</dbReference>
<proteinExistence type="predicted"/>
<dbReference type="GO" id="GO:0003677">
    <property type="term" value="F:DNA binding"/>
    <property type="evidence" value="ECO:0007669"/>
    <property type="project" value="UniProtKB-KW"/>
</dbReference>